<name>A0A1B7T7E6_9ASCO</name>
<evidence type="ECO:0000256" key="2">
    <source>
        <dbReference type="ARBA" id="ARBA00008766"/>
    </source>
</evidence>
<dbReference type="InterPro" id="IPR036005">
    <property type="entry name" value="Creatinase/aminopeptidase-like"/>
</dbReference>
<evidence type="ECO:0000256" key="5">
    <source>
        <dbReference type="ARBA" id="ARBA00023211"/>
    </source>
</evidence>
<dbReference type="OrthoDB" id="4215474at2759"/>
<evidence type="ECO:0000313" key="8">
    <source>
        <dbReference type="Proteomes" id="UP000092321"/>
    </source>
</evidence>
<dbReference type="Proteomes" id="UP000092321">
    <property type="component" value="Unassembled WGS sequence"/>
</dbReference>
<proteinExistence type="inferred from homology"/>
<dbReference type="GO" id="GO:0030145">
    <property type="term" value="F:manganese ion binding"/>
    <property type="evidence" value="ECO:0007669"/>
    <property type="project" value="InterPro"/>
</dbReference>
<dbReference type="PANTHER" id="PTHR43226">
    <property type="entry name" value="XAA-PRO AMINOPEPTIDASE 3"/>
    <property type="match status" value="1"/>
</dbReference>
<evidence type="ECO:0000313" key="7">
    <source>
        <dbReference type="EMBL" id="OBA24633.1"/>
    </source>
</evidence>
<dbReference type="SUPFAM" id="SSF53092">
    <property type="entry name" value="Creatinase/prolidase N-terminal domain"/>
    <property type="match status" value="1"/>
</dbReference>
<keyword evidence="3" id="KW-0479">Metal-binding</keyword>
<keyword evidence="5" id="KW-0464">Manganese</keyword>
<dbReference type="CDD" id="cd01087">
    <property type="entry name" value="Prolidase"/>
    <property type="match status" value="1"/>
</dbReference>
<organism evidence="7 8">
    <name type="scientific">Hanseniaspora valbyensis NRRL Y-1626</name>
    <dbReference type="NCBI Taxonomy" id="766949"/>
    <lineage>
        <taxon>Eukaryota</taxon>
        <taxon>Fungi</taxon>
        <taxon>Dikarya</taxon>
        <taxon>Ascomycota</taxon>
        <taxon>Saccharomycotina</taxon>
        <taxon>Saccharomycetes</taxon>
        <taxon>Saccharomycodales</taxon>
        <taxon>Saccharomycodaceae</taxon>
        <taxon>Hanseniaspora</taxon>
    </lineage>
</organism>
<evidence type="ECO:0000256" key="1">
    <source>
        <dbReference type="ARBA" id="ARBA00001936"/>
    </source>
</evidence>
<dbReference type="Pfam" id="PF05195">
    <property type="entry name" value="AMP_N"/>
    <property type="match status" value="1"/>
</dbReference>
<gene>
    <name evidence="7" type="ORF">HANVADRAFT_54373</name>
</gene>
<protein>
    <submittedName>
        <fullName evidence="7">YER078C-like protein</fullName>
    </submittedName>
</protein>
<accession>A0A1B7T7E6</accession>
<comment type="similarity">
    <text evidence="2">Belongs to the peptidase M24B family.</text>
</comment>
<dbReference type="InterPro" id="IPR029149">
    <property type="entry name" value="Creatin/AminoP/Spt16_N"/>
</dbReference>
<sequence>MFLIKSLRKNYSIGKFTGRLPYNLGQALHETRPNLIKPGDITPGISAQEYYIRRLRLLDKLPAKSCVVLPSNITRFASGAVFYKFQQNTDFYYLSGFDEPNSLMILEKPNDNIEDSIFHMLVQEKDPFKEKWEGSRTGTENCYNFFNADEVDNINNWKPYLEKILARSEKIYFNLDNSHSTYANEDIAKLINGSGKNFLNFKRTISEQRLIKSDDEIAVIRKCGQISGRSFNEAMSAKLQSEKNLQAFLEYKFISNGLDSSGYIPVVAGGPNALTIHYTINNDIIRDDEMVLIDAGGKFGNYTADISRTFPILGKFSEPQRELYEAVLDVQRECIKVCSQVVSGSVTFSDLHNFSRELMYKNLLQLGGFKNLEKNIDLLYPHHIGHYLGLDLHDIPSISMKEPLKENSVITIEPGIYCPSDDSIVPKHYQNIGIRIEDNVALLPNNQYMNLTVEAVKEVADIESVIANGVKRDNFNNNLNPLL</sequence>
<dbReference type="InterPro" id="IPR000994">
    <property type="entry name" value="Pept_M24"/>
</dbReference>
<evidence type="ECO:0000259" key="6">
    <source>
        <dbReference type="SMART" id="SM01011"/>
    </source>
</evidence>
<dbReference type="PANTHER" id="PTHR43226:SF4">
    <property type="entry name" value="XAA-PRO AMINOPEPTIDASE 3"/>
    <property type="match status" value="1"/>
</dbReference>
<comment type="cofactor">
    <cofactor evidence="1">
        <name>Mn(2+)</name>
        <dbReference type="ChEBI" id="CHEBI:29035"/>
    </cofactor>
</comment>
<dbReference type="SUPFAM" id="SSF55920">
    <property type="entry name" value="Creatinase/aminopeptidase"/>
    <property type="match status" value="1"/>
</dbReference>
<dbReference type="Pfam" id="PF00557">
    <property type="entry name" value="Peptidase_M24"/>
    <property type="match status" value="1"/>
</dbReference>
<dbReference type="Gene3D" id="3.40.350.10">
    <property type="entry name" value="Creatinase/prolidase N-terminal domain"/>
    <property type="match status" value="1"/>
</dbReference>
<evidence type="ECO:0000256" key="4">
    <source>
        <dbReference type="ARBA" id="ARBA00022801"/>
    </source>
</evidence>
<evidence type="ECO:0000256" key="3">
    <source>
        <dbReference type="ARBA" id="ARBA00022723"/>
    </source>
</evidence>
<dbReference type="GO" id="GO:0006508">
    <property type="term" value="P:proteolysis"/>
    <property type="evidence" value="ECO:0007669"/>
    <property type="project" value="TreeGrafter"/>
</dbReference>
<dbReference type="AlphaFoldDB" id="A0A1B7T7E6"/>
<dbReference type="SMART" id="SM01011">
    <property type="entry name" value="AMP_N"/>
    <property type="match status" value="1"/>
</dbReference>
<dbReference type="GO" id="GO:0070006">
    <property type="term" value="F:metalloaminopeptidase activity"/>
    <property type="evidence" value="ECO:0007669"/>
    <property type="project" value="InterPro"/>
</dbReference>
<dbReference type="InterPro" id="IPR007865">
    <property type="entry name" value="Aminopep_P_N"/>
</dbReference>
<comment type="caution">
    <text evidence="7">The sequence shown here is derived from an EMBL/GenBank/DDBJ whole genome shotgun (WGS) entry which is preliminary data.</text>
</comment>
<keyword evidence="8" id="KW-1185">Reference proteome</keyword>
<dbReference type="Gene3D" id="3.90.230.10">
    <property type="entry name" value="Creatinase/methionine aminopeptidase superfamily"/>
    <property type="match status" value="1"/>
</dbReference>
<dbReference type="EMBL" id="LXPE01000531">
    <property type="protein sequence ID" value="OBA24633.1"/>
    <property type="molecule type" value="Genomic_DNA"/>
</dbReference>
<feature type="domain" description="Aminopeptidase P N-terminal" evidence="6">
    <location>
        <begin position="45"/>
        <end position="181"/>
    </location>
</feature>
<dbReference type="GO" id="GO:0005739">
    <property type="term" value="C:mitochondrion"/>
    <property type="evidence" value="ECO:0007669"/>
    <property type="project" value="TreeGrafter"/>
</dbReference>
<keyword evidence="4" id="KW-0378">Hydrolase</keyword>
<reference evidence="8" key="1">
    <citation type="journal article" date="2016" name="Proc. Natl. Acad. Sci. U.S.A.">
        <title>Comparative genomics of biotechnologically important yeasts.</title>
        <authorList>
            <person name="Riley R."/>
            <person name="Haridas S."/>
            <person name="Wolfe K.H."/>
            <person name="Lopes M.R."/>
            <person name="Hittinger C.T."/>
            <person name="Goeker M."/>
            <person name="Salamov A.A."/>
            <person name="Wisecaver J.H."/>
            <person name="Long T.M."/>
            <person name="Calvey C.H."/>
            <person name="Aerts A.L."/>
            <person name="Barry K.W."/>
            <person name="Choi C."/>
            <person name="Clum A."/>
            <person name="Coughlan A.Y."/>
            <person name="Deshpande S."/>
            <person name="Douglass A.P."/>
            <person name="Hanson S.J."/>
            <person name="Klenk H.-P."/>
            <person name="LaButti K.M."/>
            <person name="Lapidus A."/>
            <person name="Lindquist E.A."/>
            <person name="Lipzen A.M."/>
            <person name="Meier-Kolthoff J.P."/>
            <person name="Ohm R.A."/>
            <person name="Otillar R.P."/>
            <person name="Pangilinan J.L."/>
            <person name="Peng Y."/>
            <person name="Rokas A."/>
            <person name="Rosa C.A."/>
            <person name="Scheuner C."/>
            <person name="Sibirny A.A."/>
            <person name="Slot J.C."/>
            <person name="Stielow J.B."/>
            <person name="Sun H."/>
            <person name="Kurtzman C.P."/>
            <person name="Blackwell M."/>
            <person name="Grigoriev I.V."/>
            <person name="Jeffries T.W."/>
        </authorList>
    </citation>
    <scope>NUCLEOTIDE SEQUENCE [LARGE SCALE GENOMIC DNA]</scope>
    <source>
        <strain evidence="8">NRRL Y-1626</strain>
    </source>
</reference>
<dbReference type="InterPro" id="IPR052433">
    <property type="entry name" value="X-Pro_dipept-like"/>
</dbReference>